<dbReference type="Pfam" id="PF12102">
    <property type="entry name" value="MrcB_N"/>
    <property type="match status" value="1"/>
</dbReference>
<dbReference type="EMBL" id="FMVT01000010">
    <property type="protein sequence ID" value="SCY81128.1"/>
    <property type="molecule type" value="Genomic_DNA"/>
</dbReference>
<proteinExistence type="predicted"/>
<evidence type="ECO:0000313" key="3">
    <source>
        <dbReference type="Proteomes" id="UP000199502"/>
    </source>
</evidence>
<dbReference type="GO" id="GO:0005737">
    <property type="term" value="C:cytoplasm"/>
    <property type="evidence" value="ECO:0007669"/>
    <property type="project" value="InterPro"/>
</dbReference>
<name>A0A1G5J0C1_9RHOB</name>
<organism evidence="2 3">
    <name type="scientific">Paracoccus tibetensis</name>
    <dbReference type="NCBI Taxonomy" id="336292"/>
    <lineage>
        <taxon>Bacteria</taxon>
        <taxon>Pseudomonadati</taxon>
        <taxon>Pseudomonadota</taxon>
        <taxon>Alphaproteobacteria</taxon>
        <taxon>Rhodobacterales</taxon>
        <taxon>Paracoccaceae</taxon>
        <taxon>Paracoccus</taxon>
    </lineage>
</organism>
<dbReference type="SUPFAM" id="SSF63892">
    <property type="entry name" value="Pyridoxine 5'-phosphate synthase"/>
    <property type="match status" value="1"/>
</dbReference>
<sequence length="169" mass="17844">MAGSAFARFFRVELAQIARAAVAHRPERLLVRASTGAPGWAAVPWMAFFAPHVTRSMRRGLYVAIFIDATEERIVLALQHGAADALTALGHAEGLAHLRALAAATRAEVRPGHGLSPGPLHLGSTAALPQGYEAGSALWRAWEAAAPDGIAPALQDMLDLYRGIVGPRA</sequence>
<evidence type="ECO:0000313" key="2">
    <source>
        <dbReference type="EMBL" id="SCY81128.1"/>
    </source>
</evidence>
<dbReference type="InterPro" id="IPR021961">
    <property type="entry name" value="McrB_DNA-bd"/>
</dbReference>
<accession>A0A1G5J0C1</accession>
<dbReference type="AlphaFoldDB" id="A0A1G5J0C1"/>
<evidence type="ECO:0000259" key="1">
    <source>
        <dbReference type="Pfam" id="PF12102"/>
    </source>
</evidence>
<dbReference type="Gene3D" id="3.30.920.90">
    <property type="match status" value="1"/>
</dbReference>
<protein>
    <recommendedName>
        <fullName evidence="1">Type IV methyl-directed restriction enzyme EcoKMcrB subunit DNA-binding domain-containing protein</fullName>
    </recommendedName>
</protein>
<dbReference type="GO" id="GO:0008615">
    <property type="term" value="P:pyridoxine biosynthetic process"/>
    <property type="evidence" value="ECO:0007669"/>
    <property type="project" value="InterPro"/>
</dbReference>
<dbReference type="Proteomes" id="UP000199502">
    <property type="component" value="Unassembled WGS sequence"/>
</dbReference>
<keyword evidence="3" id="KW-1185">Reference proteome</keyword>
<gene>
    <name evidence="2" type="ORF">SAMN05660710_02873</name>
</gene>
<feature type="domain" description="Type IV methyl-directed restriction enzyme EcoKMcrB subunit DNA-binding" evidence="1">
    <location>
        <begin position="2"/>
        <end position="163"/>
    </location>
</feature>
<dbReference type="GO" id="GO:0033856">
    <property type="term" value="F:pyridoxine 5'-phosphate synthase activity"/>
    <property type="evidence" value="ECO:0007669"/>
    <property type="project" value="InterPro"/>
</dbReference>
<reference evidence="2 3" key="1">
    <citation type="submission" date="2016-10" db="EMBL/GenBank/DDBJ databases">
        <authorList>
            <person name="de Groot N.N."/>
        </authorList>
    </citation>
    <scope>NUCLEOTIDE SEQUENCE [LARGE SCALE GENOMIC DNA]</scope>
    <source>
        <strain evidence="2 3">CGMCC 1.8925</strain>
    </source>
</reference>
<dbReference type="InterPro" id="IPR036130">
    <property type="entry name" value="Pyridoxine-5'_phos_synth"/>
</dbReference>